<dbReference type="EMBL" id="BBJM01000007">
    <property type="protein sequence ID" value="GAK47474.1"/>
    <property type="molecule type" value="Genomic_DNA"/>
</dbReference>
<name>A0A081BHF6_9LACO</name>
<gene>
    <name evidence="1" type="ORF">LOSG293_070130</name>
</gene>
<dbReference type="AlphaFoldDB" id="A0A081BHF6"/>
<accession>A0A081BHF6</accession>
<sequence>MAMTTNREQLELVKQRISEANQKSHFVIFKSVEHGKQATLRLITDYDSFQIIKKAHQDQAEMTIAQDIVPITDNLARWALAENAAATNPSDPEVLQELEICTNDVLRENRLRTNEL</sequence>
<evidence type="ECO:0000313" key="1">
    <source>
        <dbReference type="EMBL" id="GAK47474.1"/>
    </source>
</evidence>
<reference evidence="1" key="1">
    <citation type="journal article" date="2014" name="Genome Announc.">
        <title>Draft Genome Sequence of Lactobacillus oryzae Strain SG293T.</title>
        <authorList>
            <person name="Tanizawa Y."/>
            <person name="Fujisawa T."/>
            <person name="Mochizuki T."/>
            <person name="Kaminuma E."/>
            <person name="Nakamura Y."/>
            <person name="Tohno M."/>
        </authorList>
    </citation>
    <scope>NUCLEOTIDE SEQUENCE [LARGE SCALE GENOMIC DNA]</scope>
    <source>
        <strain evidence="1">SG293</strain>
    </source>
</reference>
<dbReference type="RefSeq" id="WP_034526810.1">
    <property type="nucleotide sequence ID" value="NZ_BBJM01000007.1"/>
</dbReference>
<dbReference type="eggNOG" id="ENOG50309YS">
    <property type="taxonomic scope" value="Bacteria"/>
</dbReference>
<dbReference type="OrthoDB" id="2313502at2"/>
<protein>
    <submittedName>
        <fullName evidence="1">Uncharacterized protein</fullName>
    </submittedName>
</protein>
<keyword evidence="2" id="KW-1185">Reference proteome</keyword>
<comment type="caution">
    <text evidence="1">The sequence shown here is derived from an EMBL/GenBank/DDBJ whole genome shotgun (WGS) entry which is preliminary data.</text>
</comment>
<dbReference type="Proteomes" id="UP000028700">
    <property type="component" value="Unassembled WGS sequence"/>
</dbReference>
<dbReference type="STRING" id="1291743.LOSG293_070130"/>
<organism evidence="1 2">
    <name type="scientific">Secundilactobacillus oryzae JCM 18671</name>
    <dbReference type="NCBI Taxonomy" id="1291743"/>
    <lineage>
        <taxon>Bacteria</taxon>
        <taxon>Bacillati</taxon>
        <taxon>Bacillota</taxon>
        <taxon>Bacilli</taxon>
        <taxon>Lactobacillales</taxon>
        <taxon>Lactobacillaceae</taxon>
        <taxon>Secundilactobacillus</taxon>
    </lineage>
</organism>
<evidence type="ECO:0000313" key="2">
    <source>
        <dbReference type="Proteomes" id="UP000028700"/>
    </source>
</evidence>
<proteinExistence type="predicted"/>